<evidence type="ECO:0000256" key="2">
    <source>
        <dbReference type="RuleBase" id="RU362119"/>
    </source>
</evidence>
<dbReference type="InterPro" id="IPR008334">
    <property type="entry name" value="5'-Nucleotdase_C"/>
</dbReference>
<dbReference type="PANTHER" id="PTHR11575:SF6">
    <property type="entry name" value="2',3'-CYCLIC-NUCLEOTIDE 2'-PHOSPHODIESTERASE_3'-NUCLEOTIDASE"/>
    <property type="match status" value="1"/>
</dbReference>
<feature type="domain" description="Calcineurin-like phosphoesterase" evidence="3">
    <location>
        <begin position="7"/>
        <end position="234"/>
    </location>
</feature>
<keyword evidence="1" id="KW-0732">Signal</keyword>
<gene>
    <name evidence="5" type="ORF">HPS56_03380</name>
</gene>
<evidence type="ECO:0000259" key="3">
    <source>
        <dbReference type="Pfam" id="PF00149"/>
    </source>
</evidence>
<feature type="domain" description="5'-Nucleotidase C-terminal" evidence="4">
    <location>
        <begin position="315"/>
        <end position="488"/>
    </location>
</feature>
<dbReference type="Gene3D" id="3.60.21.10">
    <property type="match status" value="1"/>
</dbReference>
<dbReference type="Pfam" id="PF02872">
    <property type="entry name" value="5_nucleotid_C"/>
    <property type="match status" value="1"/>
</dbReference>
<dbReference type="InterPro" id="IPR004843">
    <property type="entry name" value="Calcineurin-like_PHP"/>
</dbReference>
<dbReference type="InterPro" id="IPR029052">
    <property type="entry name" value="Metallo-depent_PP-like"/>
</dbReference>
<keyword evidence="2" id="KW-0378">Hydrolase</keyword>
<evidence type="ECO:0000313" key="5">
    <source>
        <dbReference type="EMBL" id="NPD91401.1"/>
    </source>
</evidence>
<name>A0ABX2AJS4_9BACT</name>
<comment type="caution">
    <text evidence="5">The sequence shown here is derived from an EMBL/GenBank/DDBJ whole genome shotgun (WGS) entry which is preliminary data.</text>
</comment>
<organism evidence="5 6">
    <name type="scientific">Xylanibacter muris</name>
    <dbReference type="NCBI Taxonomy" id="2736290"/>
    <lineage>
        <taxon>Bacteria</taxon>
        <taxon>Pseudomonadati</taxon>
        <taxon>Bacteroidota</taxon>
        <taxon>Bacteroidia</taxon>
        <taxon>Bacteroidales</taxon>
        <taxon>Prevotellaceae</taxon>
        <taxon>Xylanibacter</taxon>
    </lineage>
</organism>
<reference evidence="5 6" key="1">
    <citation type="submission" date="2020-05" db="EMBL/GenBank/DDBJ databases">
        <title>Distinct polysaccharide utilization as determinants for interspecies competition between intestinal Prevotella spp.</title>
        <authorList>
            <person name="Galvez E.J.C."/>
            <person name="Iljazovic A."/>
            <person name="Strowig T."/>
        </authorList>
    </citation>
    <scope>NUCLEOTIDE SEQUENCE [LARGE SCALE GENOMIC DNA]</scope>
    <source>
        <strain evidence="5 6">PMUR</strain>
    </source>
</reference>
<sequence>MNESTEIRIIQTSDVHGCIFPYDFIERKETNGSLARVASYIKKARKESPEGVILLDNGDFLQGQPTCYFYNYMATGERNIAADAINYIGYDAVAMGNHDIETGHAVYDKWINELGCPVLGANIIETATGKPYLKPYTIIDRNGIRTAVIGLITPAIPHWLNESLWSGLRFEKLYETAEYWLNHVMEKEKPDIVIGLFHSGWDGGIKTRDYTEDEAEKVARNLPGFDAILYGHDHTIRKEWVGNISGDSTLCLNPANNAMAVAELRITVENKGGKKTVCHIDGDIVDIRNEKPDAGFLETFSKQYEKITEFVNKPIGYITQDITTRDCFFGSSAFTDLIHNLQLKITEADISLCAPLSFDITVNRGELKMSDMFKLYKYENQICVLKMTGSEIRKHLEMSYGQWVNTMSSENDHIMLLDKKKTNDNQRFGFKNLTFNFDSAAGIDYEVDVTRPAGSRVTIKRMSNGRKFDEKKWYKVVTNSYRANGGGELLTNGAGIDKDSLKTRIIYESTGDQRFYLTKAISEMKVISPKPNNNWKFVPETWAAKAIERDRKLIFKE</sequence>
<comment type="similarity">
    <text evidence="2">Belongs to the 5'-nucleotidase family.</text>
</comment>
<accession>A0ABX2AJS4</accession>
<dbReference type="Proteomes" id="UP000714420">
    <property type="component" value="Unassembled WGS sequence"/>
</dbReference>
<dbReference type="SUPFAM" id="SSF56300">
    <property type="entry name" value="Metallo-dependent phosphatases"/>
    <property type="match status" value="1"/>
</dbReference>
<proteinExistence type="inferred from homology"/>
<evidence type="ECO:0000259" key="4">
    <source>
        <dbReference type="Pfam" id="PF02872"/>
    </source>
</evidence>
<evidence type="ECO:0000313" key="6">
    <source>
        <dbReference type="Proteomes" id="UP000714420"/>
    </source>
</evidence>
<protein>
    <submittedName>
        <fullName evidence="5">Bifunctional metallophosphatase/5'-nucleotidase</fullName>
    </submittedName>
</protein>
<dbReference type="Pfam" id="PF00149">
    <property type="entry name" value="Metallophos"/>
    <property type="match status" value="1"/>
</dbReference>
<dbReference type="EMBL" id="JABKKF010000002">
    <property type="protein sequence ID" value="NPD91401.1"/>
    <property type="molecule type" value="Genomic_DNA"/>
</dbReference>
<keyword evidence="2" id="KW-0547">Nucleotide-binding</keyword>
<keyword evidence="6" id="KW-1185">Reference proteome</keyword>
<dbReference type="PRINTS" id="PR01607">
    <property type="entry name" value="APYRASEFAMLY"/>
</dbReference>
<dbReference type="PANTHER" id="PTHR11575">
    <property type="entry name" value="5'-NUCLEOTIDASE-RELATED"/>
    <property type="match status" value="1"/>
</dbReference>
<dbReference type="InterPro" id="IPR036907">
    <property type="entry name" value="5'-Nucleotdase_C_sf"/>
</dbReference>
<dbReference type="InterPro" id="IPR006179">
    <property type="entry name" value="5_nucleotidase/apyrase"/>
</dbReference>
<dbReference type="Gene3D" id="3.90.780.10">
    <property type="entry name" value="5'-Nucleotidase, C-terminal domain"/>
    <property type="match status" value="1"/>
</dbReference>
<dbReference type="SUPFAM" id="SSF55816">
    <property type="entry name" value="5'-nucleotidase (syn. UDP-sugar hydrolase), C-terminal domain"/>
    <property type="match status" value="1"/>
</dbReference>
<evidence type="ECO:0000256" key="1">
    <source>
        <dbReference type="ARBA" id="ARBA00022729"/>
    </source>
</evidence>